<organism evidence="2">
    <name type="scientific">Triticum aestivum</name>
    <name type="common">Wheat</name>
    <dbReference type="NCBI Taxonomy" id="4565"/>
    <lineage>
        <taxon>Eukaryota</taxon>
        <taxon>Viridiplantae</taxon>
        <taxon>Streptophyta</taxon>
        <taxon>Embryophyta</taxon>
        <taxon>Tracheophyta</taxon>
        <taxon>Spermatophyta</taxon>
        <taxon>Magnoliopsida</taxon>
        <taxon>Liliopsida</taxon>
        <taxon>Poales</taxon>
        <taxon>Poaceae</taxon>
        <taxon>BOP clade</taxon>
        <taxon>Pooideae</taxon>
        <taxon>Triticodae</taxon>
        <taxon>Triticeae</taxon>
        <taxon>Triticinae</taxon>
        <taxon>Triticum</taxon>
    </lineage>
</organism>
<dbReference type="Gramene" id="TraesCS6A02G053400.1">
    <property type="protein sequence ID" value="TraesCS6A02G053400.1"/>
    <property type="gene ID" value="TraesCS6A02G053400"/>
</dbReference>
<keyword evidence="3" id="KW-1185">Reference proteome</keyword>
<feature type="chain" id="PRO_5043178228" description="Acidic protein" evidence="1">
    <location>
        <begin position="30"/>
        <end position="113"/>
    </location>
</feature>
<reference evidence="2" key="2">
    <citation type="submission" date="2018-10" db="UniProtKB">
        <authorList>
            <consortium name="EnsemblPlants"/>
        </authorList>
    </citation>
    <scope>IDENTIFICATION</scope>
</reference>
<dbReference type="Gramene" id="TraesARI6A03G03206310.1">
    <property type="protein sequence ID" value="TraesARI6A03G03206310.1"/>
    <property type="gene ID" value="TraesARI6A03G03206310"/>
</dbReference>
<keyword evidence="1" id="KW-0732">Signal</keyword>
<dbReference type="OMA" id="TICGMAM"/>
<accession>A0A3B6NIF7</accession>
<evidence type="ECO:0000256" key="1">
    <source>
        <dbReference type="SAM" id="SignalP"/>
    </source>
</evidence>
<sequence length="113" mass="12176">MEAKRSRPPTIAALCVLLLLVLLPGEVAAKSKFCKCFDDCFPGCTNDDVPRFLCKVFCANKCSPNQAASGGDAMCRMACNKLDIEICGWSAAPTDAADVAICVEKCNKKWSHN</sequence>
<name>A0A3B6NIF7_WHEAT</name>
<dbReference type="Gramene" id="TraesCAD_scaffold_087562_01G000100.1">
    <property type="protein sequence ID" value="TraesCAD_scaffold_087562_01G000100.1"/>
    <property type="gene ID" value="TraesCAD_scaffold_087562_01G000100"/>
</dbReference>
<dbReference type="Proteomes" id="UP000019116">
    <property type="component" value="Chromosome 6A"/>
</dbReference>
<dbReference type="AlphaFoldDB" id="A0A3B6NIF7"/>
<feature type="signal peptide" evidence="1">
    <location>
        <begin position="1"/>
        <end position="29"/>
    </location>
</feature>
<dbReference type="Gramene" id="TraesSTA6A03G03241100.1">
    <property type="protein sequence ID" value="TraesSTA6A03G03241100.1"/>
    <property type="gene ID" value="TraesSTA6A03G03241100"/>
</dbReference>
<dbReference type="PANTHER" id="PTHR36483">
    <property type="entry name" value="OS02G0130700 PROTEIN"/>
    <property type="match status" value="1"/>
</dbReference>
<dbReference type="Gramene" id="TraesMAC6A03G03250030.1">
    <property type="protein sequence ID" value="TraesMAC6A03G03250030.1"/>
    <property type="gene ID" value="TraesMAC6A03G03250030"/>
</dbReference>
<dbReference type="Gramene" id="TraesLDM6A03G03254350.1">
    <property type="protein sequence ID" value="TraesLDM6A03G03254350.1"/>
    <property type="gene ID" value="TraesLDM6A03G03254350"/>
</dbReference>
<dbReference type="Gramene" id="TraesCS6A03G0119600.1">
    <property type="protein sequence ID" value="TraesCS6A03G0119600.1.CDS"/>
    <property type="gene ID" value="TraesCS6A03G0119600"/>
</dbReference>
<proteinExistence type="predicted"/>
<protein>
    <recommendedName>
        <fullName evidence="4">Acidic protein</fullName>
    </recommendedName>
</protein>
<dbReference type="OrthoDB" id="685537at2759"/>
<evidence type="ECO:0008006" key="4">
    <source>
        <dbReference type="Google" id="ProtNLM"/>
    </source>
</evidence>
<dbReference type="Gramene" id="TraesPARA_EIv1.0_1900550.1">
    <property type="protein sequence ID" value="TraesPARA_EIv1.0_1900550.1.CDS"/>
    <property type="gene ID" value="TraesPARA_EIv1.0_1900550"/>
</dbReference>
<dbReference type="EnsemblPlants" id="TraesCS6A02G053400.1">
    <property type="protein sequence ID" value="TraesCS6A02G053400.1"/>
    <property type="gene ID" value="TraesCS6A02G053400"/>
</dbReference>
<gene>
    <name evidence="2" type="primary">LOC123129368</name>
</gene>
<dbReference type="PANTHER" id="PTHR36483:SF9">
    <property type="entry name" value="ACIDIC PROTEIN"/>
    <property type="match status" value="1"/>
</dbReference>
<evidence type="ECO:0000313" key="2">
    <source>
        <dbReference type="EnsemblPlants" id="TraesCS6A02G053400.1"/>
    </source>
</evidence>
<reference evidence="2" key="1">
    <citation type="submission" date="2018-08" db="EMBL/GenBank/DDBJ databases">
        <authorList>
            <person name="Rossello M."/>
        </authorList>
    </citation>
    <scope>NUCLEOTIDE SEQUENCE [LARGE SCALE GENOMIC DNA]</scope>
    <source>
        <strain evidence="2">cv. Chinese Spring</strain>
    </source>
</reference>
<evidence type="ECO:0000313" key="3">
    <source>
        <dbReference type="Proteomes" id="UP000019116"/>
    </source>
</evidence>